<dbReference type="CDD" id="cd18793">
    <property type="entry name" value="SF2_C_SNF"/>
    <property type="match status" value="1"/>
</dbReference>
<dbReference type="Gene3D" id="3.40.50.300">
    <property type="entry name" value="P-loop containing nucleotide triphosphate hydrolases"/>
    <property type="match status" value="1"/>
</dbReference>
<name>A0A6A6TZS6_9PEZI</name>
<evidence type="ECO:0000313" key="5">
    <source>
        <dbReference type="EMBL" id="KAF2665200.1"/>
    </source>
</evidence>
<dbReference type="Pfam" id="PF00271">
    <property type="entry name" value="Helicase_C"/>
    <property type="match status" value="1"/>
</dbReference>
<dbReference type="InterPro" id="IPR001650">
    <property type="entry name" value="Helicase_C-like"/>
</dbReference>
<keyword evidence="2" id="KW-0378">Hydrolase</keyword>
<evidence type="ECO:0000259" key="4">
    <source>
        <dbReference type="PROSITE" id="PS51194"/>
    </source>
</evidence>
<proteinExistence type="predicted"/>
<sequence length="105" mass="11854">FDGGMTAYERSTAHHIFAIDSTSSPLLMSLKAGGVGLNITCASKLIICKIQYNKQDEFQLMGQIHRHGQHQECHVYRLMAYNSPMDQLLAATQDRKLRVLDDIMD</sequence>
<evidence type="ECO:0000313" key="6">
    <source>
        <dbReference type="Proteomes" id="UP000799302"/>
    </source>
</evidence>
<dbReference type="GO" id="GO:0006281">
    <property type="term" value="P:DNA repair"/>
    <property type="evidence" value="ECO:0007669"/>
    <property type="project" value="TreeGrafter"/>
</dbReference>
<dbReference type="SUPFAM" id="SSF52540">
    <property type="entry name" value="P-loop containing nucleoside triphosphate hydrolases"/>
    <property type="match status" value="1"/>
</dbReference>
<feature type="non-terminal residue" evidence="5">
    <location>
        <position position="1"/>
    </location>
</feature>
<dbReference type="InterPro" id="IPR050628">
    <property type="entry name" value="SNF2_RAD54_helicase_TF"/>
</dbReference>
<dbReference type="GO" id="GO:0016787">
    <property type="term" value="F:hydrolase activity"/>
    <property type="evidence" value="ECO:0007669"/>
    <property type="project" value="UniProtKB-KW"/>
</dbReference>
<organism evidence="5 6">
    <name type="scientific">Microthyrium microscopicum</name>
    <dbReference type="NCBI Taxonomy" id="703497"/>
    <lineage>
        <taxon>Eukaryota</taxon>
        <taxon>Fungi</taxon>
        <taxon>Dikarya</taxon>
        <taxon>Ascomycota</taxon>
        <taxon>Pezizomycotina</taxon>
        <taxon>Dothideomycetes</taxon>
        <taxon>Dothideomycetes incertae sedis</taxon>
        <taxon>Microthyriales</taxon>
        <taxon>Microthyriaceae</taxon>
        <taxon>Microthyrium</taxon>
    </lineage>
</organism>
<feature type="non-terminal residue" evidence="5">
    <location>
        <position position="105"/>
    </location>
</feature>
<dbReference type="EMBL" id="MU004241">
    <property type="protein sequence ID" value="KAF2665200.1"/>
    <property type="molecule type" value="Genomic_DNA"/>
</dbReference>
<evidence type="ECO:0000256" key="2">
    <source>
        <dbReference type="ARBA" id="ARBA00022801"/>
    </source>
</evidence>
<evidence type="ECO:0000256" key="1">
    <source>
        <dbReference type="ARBA" id="ARBA00022741"/>
    </source>
</evidence>
<reference evidence="5" key="1">
    <citation type="journal article" date="2020" name="Stud. Mycol.">
        <title>101 Dothideomycetes genomes: a test case for predicting lifestyles and emergence of pathogens.</title>
        <authorList>
            <person name="Haridas S."/>
            <person name="Albert R."/>
            <person name="Binder M."/>
            <person name="Bloem J."/>
            <person name="Labutti K."/>
            <person name="Salamov A."/>
            <person name="Andreopoulos B."/>
            <person name="Baker S."/>
            <person name="Barry K."/>
            <person name="Bills G."/>
            <person name="Bluhm B."/>
            <person name="Cannon C."/>
            <person name="Castanera R."/>
            <person name="Culley D."/>
            <person name="Daum C."/>
            <person name="Ezra D."/>
            <person name="Gonzalez J."/>
            <person name="Henrissat B."/>
            <person name="Kuo A."/>
            <person name="Liang C."/>
            <person name="Lipzen A."/>
            <person name="Lutzoni F."/>
            <person name="Magnuson J."/>
            <person name="Mondo S."/>
            <person name="Nolan M."/>
            <person name="Ohm R."/>
            <person name="Pangilinan J."/>
            <person name="Park H.-J."/>
            <person name="Ramirez L."/>
            <person name="Alfaro M."/>
            <person name="Sun H."/>
            <person name="Tritt A."/>
            <person name="Yoshinaga Y."/>
            <person name="Zwiers L.-H."/>
            <person name="Turgeon B."/>
            <person name="Goodwin S."/>
            <person name="Spatafora J."/>
            <person name="Crous P."/>
            <person name="Grigoriev I."/>
        </authorList>
    </citation>
    <scope>NUCLEOTIDE SEQUENCE</scope>
    <source>
        <strain evidence="5">CBS 115976</strain>
    </source>
</reference>
<dbReference type="InterPro" id="IPR049730">
    <property type="entry name" value="SNF2/RAD54-like_C"/>
</dbReference>
<dbReference type="GO" id="GO:0005634">
    <property type="term" value="C:nucleus"/>
    <property type="evidence" value="ECO:0007669"/>
    <property type="project" value="TreeGrafter"/>
</dbReference>
<gene>
    <name evidence="5" type="ORF">BT63DRAFT_362016</name>
</gene>
<feature type="domain" description="Helicase C-terminal" evidence="4">
    <location>
        <begin position="1"/>
        <end position="105"/>
    </location>
</feature>
<dbReference type="GO" id="GO:0008094">
    <property type="term" value="F:ATP-dependent activity, acting on DNA"/>
    <property type="evidence" value="ECO:0007669"/>
    <property type="project" value="TreeGrafter"/>
</dbReference>
<dbReference type="OrthoDB" id="3799516at2759"/>
<dbReference type="PROSITE" id="PS51194">
    <property type="entry name" value="HELICASE_CTER"/>
    <property type="match status" value="1"/>
</dbReference>
<accession>A0A6A6TZS6</accession>
<protein>
    <recommendedName>
        <fullName evidence="4">Helicase C-terminal domain-containing protein</fullName>
    </recommendedName>
</protein>
<keyword evidence="1" id="KW-0547">Nucleotide-binding</keyword>
<keyword evidence="6" id="KW-1185">Reference proteome</keyword>
<dbReference type="AlphaFoldDB" id="A0A6A6TZS6"/>
<dbReference type="PANTHER" id="PTHR45626">
    <property type="entry name" value="TRANSCRIPTION TERMINATION FACTOR 2-RELATED"/>
    <property type="match status" value="1"/>
</dbReference>
<keyword evidence="3" id="KW-0067">ATP-binding</keyword>
<evidence type="ECO:0000256" key="3">
    <source>
        <dbReference type="ARBA" id="ARBA00022840"/>
    </source>
</evidence>
<dbReference type="InterPro" id="IPR027417">
    <property type="entry name" value="P-loop_NTPase"/>
</dbReference>
<dbReference type="GO" id="GO:0005524">
    <property type="term" value="F:ATP binding"/>
    <property type="evidence" value="ECO:0007669"/>
    <property type="project" value="UniProtKB-KW"/>
</dbReference>
<dbReference type="Proteomes" id="UP000799302">
    <property type="component" value="Unassembled WGS sequence"/>
</dbReference>